<sequence>MLMMDEQLLEYLQNSLGPDAAKALSCEDLLSAFRAVASDEESSSKSKKRSSKLSVLTEENSGAGSPKRMTVSTSCDDLLANDAELRPKASMRSSSLSDAPLSVSDLCLFLNNLLLLRSDESGYESDSTRTGSDSPRGSIKSTTSDLPSSNGLIQPRRGTDEQLQEEGEDEAKTADSVFEAPGETSQEKLSFSRKRNAIRRGDVKAIGRRPRSTGGDPPESLLCDRCKPEELKCIRVCKDVTGELGVYIERKDPRTSCYVISRIEQGGLMDRDGRFHVGDELVKVNGRRLRGMTLQEARMTLKNSPREVDIVIARKCEDKPPVVTGMRKFSYQLDHVAPRRRSCNVPPTVGPGRRVTAGTLPRRPKSLSLSLFTVTFHKGPGRKSLGFSVVGGRDSPKGSIGIFVKTVFHSGQAAEDGSLKEGDEILAVNGTPLQGLTHSEAITVFKNIKSGEVLLHVGRRDLQTCRASKSKSCDDLDKFSG</sequence>
<dbReference type="OrthoDB" id="6022711at2759"/>
<dbReference type="Gene3D" id="2.30.42.10">
    <property type="match status" value="2"/>
</dbReference>
<keyword evidence="4" id="KW-1185">Reference proteome</keyword>
<dbReference type="CDD" id="cd00136">
    <property type="entry name" value="PDZ_canonical"/>
    <property type="match status" value="1"/>
</dbReference>
<gene>
    <name evidence="3" type="ORF">L798_12092</name>
</gene>
<dbReference type="SMART" id="SM00228">
    <property type="entry name" value="PDZ"/>
    <property type="match status" value="2"/>
</dbReference>
<dbReference type="PROSITE" id="PS50106">
    <property type="entry name" value="PDZ"/>
    <property type="match status" value="2"/>
</dbReference>
<dbReference type="InParanoid" id="A0A067QUX7"/>
<organism evidence="3 4">
    <name type="scientific">Zootermopsis nevadensis</name>
    <name type="common">Dampwood termite</name>
    <dbReference type="NCBI Taxonomy" id="136037"/>
    <lineage>
        <taxon>Eukaryota</taxon>
        <taxon>Metazoa</taxon>
        <taxon>Ecdysozoa</taxon>
        <taxon>Arthropoda</taxon>
        <taxon>Hexapoda</taxon>
        <taxon>Insecta</taxon>
        <taxon>Pterygota</taxon>
        <taxon>Neoptera</taxon>
        <taxon>Polyneoptera</taxon>
        <taxon>Dictyoptera</taxon>
        <taxon>Blattodea</taxon>
        <taxon>Blattoidea</taxon>
        <taxon>Termitoidae</taxon>
        <taxon>Termopsidae</taxon>
        <taxon>Zootermopsis</taxon>
    </lineage>
</organism>
<dbReference type="Pfam" id="PF00595">
    <property type="entry name" value="PDZ"/>
    <property type="match status" value="2"/>
</dbReference>
<name>A0A067QUX7_ZOONE</name>
<dbReference type="InterPro" id="IPR001478">
    <property type="entry name" value="PDZ"/>
</dbReference>
<dbReference type="EMBL" id="KK852921">
    <property type="protein sequence ID" value="KDR13796.1"/>
    <property type="molecule type" value="Genomic_DNA"/>
</dbReference>
<evidence type="ECO:0000259" key="2">
    <source>
        <dbReference type="PROSITE" id="PS50106"/>
    </source>
</evidence>
<reference evidence="3 4" key="1">
    <citation type="journal article" date="2014" name="Nat. Commun.">
        <title>Molecular traces of alternative social organization in a termite genome.</title>
        <authorList>
            <person name="Terrapon N."/>
            <person name="Li C."/>
            <person name="Robertson H.M."/>
            <person name="Ji L."/>
            <person name="Meng X."/>
            <person name="Booth W."/>
            <person name="Chen Z."/>
            <person name="Childers C.P."/>
            <person name="Glastad K.M."/>
            <person name="Gokhale K."/>
            <person name="Gowin J."/>
            <person name="Gronenberg W."/>
            <person name="Hermansen R.A."/>
            <person name="Hu H."/>
            <person name="Hunt B.G."/>
            <person name="Huylmans A.K."/>
            <person name="Khalil S.M."/>
            <person name="Mitchell R.D."/>
            <person name="Munoz-Torres M.C."/>
            <person name="Mustard J.A."/>
            <person name="Pan H."/>
            <person name="Reese J.T."/>
            <person name="Scharf M.E."/>
            <person name="Sun F."/>
            <person name="Vogel H."/>
            <person name="Xiao J."/>
            <person name="Yang W."/>
            <person name="Yang Z."/>
            <person name="Yang Z."/>
            <person name="Zhou J."/>
            <person name="Zhu J."/>
            <person name="Brent C.S."/>
            <person name="Elsik C.G."/>
            <person name="Goodisman M.A."/>
            <person name="Liberles D.A."/>
            <person name="Roe R.M."/>
            <person name="Vargo E.L."/>
            <person name="Vilcinskas A."/>
            <person name="Wang J."/>
            <person name="Bornberg-Bauer E."/>
            <person name="Korb J."/>
            <person name="Zhang G."/>
            <person name="Liebig J."/>
        </authorList>
    </citation>
    <scope>NUCLEOTIDE SEQUENCE [LARGE SCALE GENOMIC DNA]</scope>
    <source>
        <tissue evidence="3">Whole organism</tissue>
    </source>
</reference>
<dbReference type="OMA" id="CILEYLI"/>
<evidence type="ECO:0000256" key="1">
    <source>
        <dbReference type="SAM" id="MobiDB-lite"/>
    </source>
</evidence>
<feature type="compositionally biased region" description="Polar residues" evidence="1">
    <location>
        <begin position="124"/>
        <end position="152"/>
    </location>
</feature>
<dbReference type="AlphaFoldDB" id="A0A067QUX7"/>
<feature type="domain" description="PDZ" evidence="2">
    <location>
        <begin position="373"/>
        <end position="447"/>
    </location>
</feature>
<dbReference type="PANTHER" id="PTHR11324">
    <property type="entry name" value="IL16-RELATED"/>
    <property type="match status" value="1"/>
</dbReference>
<protein>
    <submittedName>
        <fullName evidence="3">PDZ domain-containing protein 2</fullName>
    </submittedName>
</protein>
<evidence type="ECO:0000313" key="4">
    <source>
        <dbReference type="Proteomes" id="UP000027135"/>
    </source>
</evidence>
<dbReference type="InterPro" id="IPR036034">
    <property type="entry name" value="PDZ_sf"/>
</dbReference>
<proteinExistence type="predicted"/>
<evidence type="ECO:0000313" key="3">
    <source>
        <dbReference type="EMBL" id="KDR13796.1"/>
    </source>
</evidence>
<dbReference type="SUPFAM" id="SSF50156">
    <property type="entry name" value="PDZ domain-like"/>
    <property type="match status" value="2"/>
</dbReference>
<feature type="region of interest" description="Disordered" evidence="1">
    <location>
        <begin position="40"/>
        <end position="72"/>
    </location>
</feature>
<feature type="region of interest" description="Disordered" evidence="1">
    <location>
        <begin position="121"/>
        <end position="194"/>
    </location>
</feature>
<dbReference type="STRING" id="136037.A0A067QUX7"/>
<accession>A0A067QUX7</accession>
<dbReference type="CDD" id="cd06759">
    <property type="entry name" value="PDZ3_PDZD2-PDZ1_hPro-IL-16-like"/>
    <property type="match status" value="1"/>
</dbReference>
<feature type="domain" description="PDZ" evidence="2">
    <location>
        <begin position="233"/>
        <end position="316"/>
    </location>
</feature>
<dbReference type="PANTHER" id="PTHR11324:SF16">
    <property type="entry name" value="PDZ DOMAIN-CONTAINING PROTEIN 2"/>
    <property type="match status" value="1"/>
</dbReference>
<feature type="region of interest" description="Disordered" evidence="1">
    <location>
        <begin position="200"/>
        <end position="219"/>
    </location>
</feature>
<dbReference type="eggNOG" id="KOG3528">
    <property type="taxonomic scope" value="Eukaryota"/>
</dbReference>
<dbReference type="Proteomes" id="UP000027135">
    <property type="component" value="Unassembled WGS sequence"/>
</dbReference>